<reference evidence="2" key="1">
    <citation type="journal article" date="2016" name="Nat. Genet.">
        <title>A high-quality carrot genome assembly provides new insights into carotenoid accumulation and asterid genome evolution.</title>
        <authorList>
            <person name="Iorizzo M."/>
            <person name="Ellison S."/>
            <person name="Senalik D."/>
            <person name="Zeng P."/>
            <person name="Satapoomin P."/>
            <person name="Huang J."/>
            <person name="Bowman M."/>
            <person name="Iovene M."/>
            <person name="Sanseverino W."/>
            <person name="Cavagnaro P."/>
            <person name="Yildiz M."/>
            <person name="Macko-Podgorni A."/>
            <person name="Moranska E."/>
            <person name="Grzebelus E."/>
            <person name="Grzebelus D."/>
            <person name="Ashrafi H."/>
            <person name="Zheng Z."/>
            <person name="Cheng S."/>
            <person name="Spooner D."/>
            <person name="Van Deynze A."/>
            <person name="Simon P."/>
        </authorList>
    </citation>
    <scope>NUCLEOTIDE SEQUENCE</scope>
    <source>
        <tissue evidence="2">Leaf</tissue>
    </source>
</reference>
<dbReference type="PANTHER" id="PTHR47165:SF4">
    <property type="entry name" value="OS03G0429900 PROTEIN"/>
    <property type="match status" value="1"/>
</dbReference>
<gene>
    <name evidence="2" type="ORF">DCAR_0100873</name>
</gene>
<keyword evidence="3" id="KW-1185">Reference proteome</keyword>
<dbReference type="InterPro" id="IPR012340">
    <property type="entry name" value="NA-bd_OB-fold"/>
</dbReference>
<accession>A0AAF1AIJ2</accession>
<evidence type="ECO:0000313" key="3">
    <source>
        <dbReference type="Proteomes" id="UP000077755"/>
    </source>
</evidence>
<sequence length="230" mass="26471">MDSCIHMLNNSTLEWRITVRVTRVWPRISELTETVRGYNYILLDRHNHCIHARVNNDIWQSLDCLIVEGGLYEISTFALTNSSAFLRPVSSTRSIRFLNVTTVQPYMDTSLSFPEHGFEFVSVDEVQHVIGVVENPGQVSMIRTINGDRHVYKFRVTDGHMFVRVTLFGSILQTSNMLITANLQTPAFYHEGDEGVDNYHLTACPWTRIYINMDTDDSRDMRNELVGITH</sequence>
<dbReference type="AlphaFoldDB" id="A0AAF1AIJ2"/>
<dbReference type="PANTHER" id="PTHR47165">
    <property type="entry name" value="OS03G0429900 PROTEIN"/>
    <property type="match status" value="1"/>
</dbReference>
<dbReference type="InterPro" id="IPR003871">
    <property type="entry name" value="RFA1B/D_OB_1st"/>
</dbReference>
<dbReference type="Pfam" id="PF02721">
    <property type="entry name" value="DUF223"/>
    <property type="match status" value="1"/>
</dbReference>
<evidence type="ECO:0000259" key="1">
    <source>
        <dbReference type="Pfam" id="PF02721"/>
    </source>
</evidence>
<proteinExistence type="predicted"/>
<protein>
    <recommendedName>
        <fullName evidence="1">Replication protein A 70 kDa DNA-binding subunit B/D first OB fold domain-containing protein</fullName>
    </recommendedName>
</protein>
<evidence type="ECO:0000313" key="2">
    <source>
        <dbReference type="EMBL" id="WOG81722.1"/>
    </source>
</evidence>
<organism evidence="2 3">
    <name type="scientific">Daucus carota subsp. sativus</name>
    <name type="common">Carrot</name>
    <dbReference type="NCBI Taxonomy" id="79200"/>
    <lineage>
        <taxon>Eukaryota</taxon>
        <taxon>Viridiplantae</taxon>
        <taxon>Streptophyta</taxon>
        <taxon>Embryophyta</taxon>
        <taxon>Tracheophyta</taxon>
        <taxon>Spermatophyta</taxon>
        <taxon>Magnoliopsida</taxon>
        <taxon>eudicotyledons</taxon>
        <taxon>Gunneridae</taxon>
        <taxon>Pentapetalae</taxon>
        <taxon>asterids</taxon>
        <taxon>campanulids</taxon>
        <taxon>Apiales</taxon>
        <taxon>Apiaceae</taxon>
        <taxon>Apioideae</taxon>
        <taxon>Scandiceae</taxon>
        <taxon>Daucinae</taxon>
        <taxon>Daucus</taxon>
        <taxon>Daucus sect. Daucus</taxon>
    </lineage>
</organism>
<reference evidence="2" key="2">
    <citation type="submission" date="2022-03" db="EMBL/GenBank/DDBJ databases">
        <title>Draft title - Genomic analysis of global carrot germplasm unveils the trajectory of domestication and the origin of high carotenoid orange carrot.</title>
        <authorList>
            <person name="Iorizzo M."/>
            <person name="Ellison S."/>
            <person name="Senalik D."/>
            <person name="Macko-Podgorni A."/>
            <person name="Grzebelus D."/>
            <person name="Bostan H."/>
            <person name="Rolling W."/>
            <person name="Curaba J."/>
            <person name="Simon P."/>
        </authorList>
    </citation>
    <scope>NUCLEOTIDE SEQUENCE</scope>
    <source>
        <tissue evidence="2">Leaf</tissue>
    </source>
</reference>
<dbReference type="Proteomes" id="UP000077755">
    <property type="component" value="Chromosome 1"/>
</dbReference>
<dbReference type="Gene3D" id="2.40.50.140">
    <property type="entry name" value="Nucleic acid-binding proteins"/>
    <property type="match status" value="2"/>
</dbReference>
<name>A0AAF1AIJ2_DAUCS</name>
<feature type="domain" description="Replication protein A 70 kDa DNA-binding subunit B/D first OB fold" evidence="1">
    <location>
        <begin position="5"/>
        <end position="105"/>
    </location>
</feature>
<dbReference type="EMBL" id="CP093343">
    <property type="protein sequence ID" value="WOG81722.1"/>
    <property type="molecule type" value="Genomic_DNA"/>
</dbReference>
<dbReference type="SUPFAM" id="SSF50249">
    <property type="entry name" value="Nucleic acid-binding proteins"/>
    <property type="match status" value="1"/>
</dbReference>